<name>A0A146K892_9EUKA</name>
<dbReference type="EMBL" id="GDID01004810">
    <property type="protein sequence ID" value="JAP91796.1"/>
    <property type="molecule type" value="Transcribed_RNA"/>
</dbReference>
<proteinExistence type="predicted"/>
<protein>
    <submittedName>
        <fullName evidence="2">Uncharacterized protein</fullName>
    </submittedName>
</protein>
<evidence type="ECO:0000313" key="2">
    <source>
        <dbReference type="EMBL" id="JAP91796.1"/>
    </source>
</evidence>
<dbReference type="AlphaFoldDB" id="A0A146K892"/>
<gene>
    <name evidence="2" type="ORF">TPC1_16476</name>
</gene>
<feature type="region of interest" description="Disordered" evidence="1">
    <location>
        <begin position="197"/>
        <end position="263"/>
    </location>
</feature>
<evidence type="ECO:0000256" key="1">
    <source>
        <dbReference type="SAM" id="MobiDB-lite"/>
    </source>
</evidence>
<accession>A0A146K892</accession>
<reference evidence="2" key="1">
    <citation type="submission" date="2015-07" db="EMBL/GenBank/DDBJ databases">
        <title>Adaptation to a free-living lifestyle via gene acquisitions in the diplomonad Trepomonas sp. PC1.</title>
        <authorList>
            <person name="Xu F."/>
            <person name="Jerlstrom-Hultqvist J."/>
            <person name="Kolisko M."/>
            <person name="Simpson A.G.B."/>
            <person name="Roger A.J."/>
            <person name="Svard S.G."/>
            <person name="Andersson J.O."/>
        </authorList>
    </citation>
    <scope>NUCLEOTIDE SEQUENCE</scope>
    <source>
        <strain evidence="2">PC1</strain>
    </source>
</reference>
<organism evidence="2">
    <name type="scientific">Trepomonas sp. PC1</name>
    <dbReference type="NCBI Taxonomy" id="1076344"/>
    <lineage>
        <taxon>Eukaryota</taxon>
        <taxon>Metamonada</taxon>
        <taxon>Diplomonadida</taxon>
        <taxon>Hexamitidae</taxon>
        <taxon>Hexamitinae</taxon>
        <taxon>Trepomonas</taxon>
    </lineage>
</organism>
<sequence length="263" mass="31308">MNREKRHGRVHVDREFILSIFADYVNQVTKIPKEQLLKDLLLLDSKVNDLKHELPWDQIAFKSGIDRWRLYHWFFETFERSLQGCMTQEDLNILRHEVHKAISRGVMTDKQFQNELKHKLSRQYHRSTFSIAFNNARRALIRQPAMVMIRDARRPATEFKELFPMQKKTKSENSEEEMQNPPTNNLNIPFLSVDGKDFPNLQKLNQKSEATKDEKRPELWGKQPEHEGVFETSNQKTKQLLELLGRHDEPNQNMYDYPFDGDE</sequence>
<feature type="compositionally biased region" description="Basic and acidic residues" evidence="1">
    <location>
        <begin position="209"/>
        <end position="229"/>
    </location>
</feature>